<feature type="domain" description="Phospholipase/carboxylesterase/thioesterase" evidence="3">
    <location>
        <begin position="8"/>
        <end position="218"/>
    </location>
</feature>
<comment type="caution">
    <text evidence="4">The sequence shown here is derived from an EMBL/GenBank/DDBJ whole genome shotgun (WGS) entry which is preliminary data.</text>
</comment>
<keyword evidence="5" id="KW-1185">Reference proteome</keyword>
<name>A0A8J6IS66_9ALTE</name>
<evidence type="ECO:0000313" key="4">
    <source>
        <dbReference type="EMBL" id="MBC3766480.1"/>
    </source>
</evidence>
<organism evidence="4 5">
    <name type="scientific">Neptunicella marina</name>
    <dbReference type="NCBI Taxonomy" id="2125989"/>
    <lineage>
        <taxon>Bacteria</taxon>
        <taxon>Pseudomonadati</taxon>
        <taxon>Pseudomonadota</taxon>
        <taxon>Gammaproteobacteria</taxon>
        <taxon>Alteromonadales</taxon>
        <taxon>Alteromonadaceae</taxon>
        <taxon>Neptunicella</taxon>
    </lineage>
</organism>
<dbReference type="InterPro" id="IPR003140">
    <property type="entry name" value="PLipase/COase/thioEstase"/>
</dbReference>
<sequence length="223" mass="24681">MSQTEFDAVVVESALPAKNCVIWLHGLGDSGQGFAPIVPELNLPNELAVKFIFPNAPVRPVTINNGYEMRAWYDIKSLQLESRADAQGVLQSSAHIQQLIEQQITQGITAENIVLAGFSQGGVITLHLAPRLPYKLAGVLALSTYMAEPKMLSTQKHNANQNTPILMCHGSMDDVVPLEYGRKAYQTLSESGYQVKWQEYAMGHSLCQQQIAFIRNWLLEVLS</sequence>
<dbReference type="Proteomes" id="UP000601768">
    <property type="component" value="Unassembled WGS sequence"/>
</dbReference>
<keyword evidence="2 4" id="KW-0378">Hydrolase</keyword>
<dbReference type="RefSeq" id="WP_186507011.1">
    <property type="nucleotide sequence ID" value="NZ_JACNEP010000008.1"/>
</dbReference>
<dbReference type="SUPFAM" id="SSF53474">
    <property type="entry name" value="alpha/beta-Hydrolases"/>
    <property type="match status" value="1"/>
</dbReference>
<dbReference type="EMBL" id="JACNEP010000008">
    <property type="protein sequence ID" value="MBC3766480.1"/>
    <property type="molecule type" value="Genomic_DNA"/>
</dbReference>
<gene>
    <name evidence="4" type="ORF">H8B19_11380</name>
</gene>
<dbReference type="InterPro" id="IPR050565">
    <property type="entry name" value="LYPA1-2/EST-like"/>
</dbReference>
<accession>A0A8J6IS66</accession>
<reference evidence="4" key="2">
    <citation type="submission" date="2020-08" db="EMBL/GenBank/DDBJ databases">
        <authorList>
            <person name="Lai Q."/>
        </authorList>
    </citation>
    <scope>NUCLEOTIDE SEQUENCE</scope>
    <source>
        <strain evidence="4">S27-2</strain>
    </source>
</reference>
<dbReference type="Gene3D" id="3.40.50.1820">
    <property type="entry name" value="alpha/beta hydrolase"/>
    <property type="match status" value="1"/>
</dbReference>
<dbReference type="GO" id="GO:0016787">
    <property type="term" value="F:hydrolase activity"/>
    <property type="evidence" value="ECO:0007669"/>
    <property type="project" value="UniProtKB-KW"/>
</dbReference>
<protein>
    <submittedName>
        <fullName evidence="4">Dienelactone hydrolase family protein</fullName>
    </submittedName>
</protein>
<dbReference type="AlphaFoldDB" id="A0A8J6IS66"/>
<dbReference type="InterPro" id="IPR029058">
    <property type="entry name" value="AB_hydrolase_fold"/>
</dbReference>
<comment type="similarity">
    <text evidence="1">Belongs to the AB hydrolase superfamily. AB hydrolase 2 family.</text>
</comment>
<proteinExistence type="inferred from homology"/>
<evidence type="ECO:0000259" key="3">
    <source>
        <dbReference type="Pfam" id="PF02230"/>
    </source>
</evidence>
<dbReference type="PANTHER" id="PTHR10655:SF17">
    <property type="entry name" value="LYSOPHOSPHOLIPASE-LIKE PROTEIN 1"/>
    <property type="match status" value="1"/>
</dbReference>
<reference evidence="4" key="1">
    <citation type="journal article" date="2018" name="Int. J. Syst. Evol. Microbiol.">
        <title>Neptunicella marina gen. nov., sp. nov., isolated from surface seawater.</title>
        <authorList>
            <person name="Liu X."/>
            <person name="Lai Q."/>
            <person name="Du Y."/>
            <person name="Zhang X."/>
            <person name="Liu Z."/>
            <person name="Sun F."/>
            <person name="Shao Z."/>
        </authorList>
    </citation>
    <scope>NUCLEOTIDE SEQUENCE</scope>
    <source>
        <strain evidence="4">S27-2</strain>
    </source>
</reference>
<dbReference type="PANTHER" id="PTHR10655">
    <property type="entry name" value="LYSOPHOSPHOLIPASE-RELATED"/>
    <property type="match status" value="1"/>
</dbReference>
<evidence type="ECO:0000313" key="5">
    <source>
        <dbReference type="Proteomes" id="UP000601768"/>
    </source>
</evidence>
<evidence type="ECO:0000256" key="2">
    <source>
        <dbReference type="ARBA" id="ARBA00022801"/>
    </source>
</evidence>
<dbReference type="Pfam" id="PF02230">
    <property type="entry name" value="Abhydrolase_2"/>
    <property type="match status" value="1"/>
</dbReference>
<evidence type="ECO:0000256" key="1">
    <source>
        <dbReference type="ARBA" id="ARBA00006499"/>
    </source>
</evidence>